<evidence type="ECO:0000313" key="3">
    <source>
        <dbReference type="Proteomes" id="UP000198517"/>
    </source>
</evidence>
<keyword evidence="3" id="KW-1185">Reference proteome</keyword>
<feature type="transmembrane region" description="Helical" evidence="1">
    <location>
        <begin position="20"/>
        <end position="44"/>
    </location>
</feature>
<keyword evidence="1" id="KW-0812">Transmembrane</keyword>
<keyword evidence="1" id="KW-0472">Membrane</keyword>
<dbReference type="AlphaFoldDB" id="A0A1G6Y7L6"/>
<dbReference type="Proteomes" id="UP000198517">
    <property type="component" value="Unassembled WGS sequence"/>
</dbReference>
<evidence type="ECO:0008006" key="4">
    <source>
        <dbReference type="Google" id="ProtNLM"/>
    </source>
</evidence>
<proteinExistence type="predicted"/>
<name>A0A1G6Y7L6_9FLAO</name>
<protein>
    <recommendedName>
        <fullName evidence="4">DUF3810 domain-containing protein</fullName>
    </recommendedName>
</protein>
<sequence length="325" mass="38513">MVFGFELFFKWRKPIQQLFFYWMPFSVGDLGYLVLGLMLAYFLIKIIHKKTRSKFSLRLLIFLNVFYFLYQIVWGMLYFQAPIIEKLSASPLTTNEKKVLTEKYLNLCLKDRLLVKENKNGVFDIEDIKPVQEEIIRQQKILPKFINNKTPSQLVDFKPSFYSFVMNYTGILGYYNPFTAEAQYNPNMPEMQLPFTLAHESAHQIGYAREEEANFIGYLIGKDSENISLRYSTEYFVLKSLLNDLYYDDKDFVDSVFSRYSKGMKRDEAYEKDFYKSHQGIVADFFAEANDLFLKSNRQDGSISYSYFVDLLIRYEQINKKDPKK</sequence>
<reference evidence="2 3" key="1">
    <citation type="submission" date="2016-10" db="EMBL/GenBank/DDBJ databases">
        <authorList>
            <person name="de Groot N.N."/>
        </authorList>
    </citation>
    <scope>NUCLEOTIDE SEQUENCE [LARGE SCALE GENOMIC DNA]</scope>
    <source>
        <strain evidence="2 3">DSM 24015</strain>
    </source>
</reference>
<dbReference type="Pfam" id="PF12725">
    <property type="entry name" value="DUF3810"/>
    <property type="match status" value="1"/>
</dbReference>
<accession>A0A1G6Y7L6</accession>
<evidence type="ECO:0000256" key="1">
    <source>
        <dbReference type="SAM" id="Phobius"/>
    </source>
</evidence>
<dbReference type="STRING" id="1071918.SAMN05421544_10136"/>
<evidence type="ECO:0000313" key="2">
    <source>
        <dbReference type="EMBL" id="SDD85576.1"/>
    </source>
</evidence>
<keyword evidence="1" id="KW-1133">Transmembrane helix</keyword>
<organism evidence="2 3">
    <name type="scientific">Riemerella columbipharyngis</name>
    <dbReference type="NCBI Taxonomy" id="1071918"/>
    <lineage>
        <taxon>Bacteria</taxon>
        <taxon>Pseudomonadati</taxon>
        <taxon>Bacteroidota</taxon>
        <taxon>Flavobacteriia</taxon>
        <taxon>Flavobacteriales</taxon>
        <taxon>Weeksellaceae</taxon>
        <taxon>Riemerella</taxon>
    </lineage>
</organism>
<gene>
    <name evidence="2" type="ORF">SAMN05421544_10136</name>
</gene>
<feature type="transmembrane region" description="Helical" evidence="1">
    <location>
        <begin position="56"/>
        <end position="79"/>
    </location>
</feature>
<dbReference type="InterPro" id="IPR024294">
    <property type="entry name" value="DUF3810"/>
</dbReference>
<dbReference type="EMBL" id="FNAS01000001">
    <property type="protein sequence ID" value="SDD85576.1"/>
    <property type="molecule type" value="Genomic_DNA"/>
</dbReference>